<dbReference type="EMBL" id="LAZR01008136">
    <property type="protein sequence ID" value="KKM80736.1"/>
    <property type="molecule type" value="Genomic_DNA"/>
</dbReference>
<accession>A0A0F9L151</accession>
<protein>
    <submittedName>
        <fullName evidence="2">Uncharacterized protein</fullName>
    </submittedName>
</protein>
<feature type="region of interest" description="Disordered" evidence="1">
    <location>
        <begin position="1"/>
        <end position="73"/>
    </location>
</feature>
<gene>
    <name evidence="2" type="ORF">LCGC14_1336940</name>
</gene>
<dbReference type="AlphaFoldDB" id="A0A0F9L151"/>
<feature type="compositionally biased region" description="Low complexity" evidence="1">
    <location>
        <begin position="41"/>
        <end position="54"/>
    </location>
</feature>
<sequence length="163" mass="18263">MGRRMEQPRMPARGDSTLSGTNMHGRGRIAPTGRKSPSARSAPTDSPSPSQPDSRFSRNSRRIGDPQKWNKTATHHRVTFLQHCGKNATESRVAKECDQNVTVIKMSRLAAPHKNATKMSLWPKCHFMLHCEGVVAKMSLWQIYHCCKNVTLRCAAQISRVVV</sequence>
<proteinExistence type="predicted"/>
<evidence type="ECO:0000313" key="2">
    <source>
        <dbReference type="EMBL" id="KKM80736.1"/>
    </source>
</evidence>
<evidence type="ECO:0000256" key="1">
    <source>
        <dbReference type="SAM" id="MobiDB-lite"/>
    </source>
</evidence>
<reference evidence="2" key="1">
    <citation type="journal article" date="2015" name="Nature">
        <title>Complex archaea that bridge the gap between prokaryotes and eukaryotes.</title>
        <authorList>
            <person name="Spang A."/>
            <person name="Saw J.H."/>
            <person name="Jorgensen S.L."/>
            <person name="Zaremba-Niedzwiedzka K."/>
            <person name="Martijn J."/>
            <person name="Lind A.E."/>
            <person name="van Eijk R."/>
            <person name="Schleper C."/>
            <person name="Guy L."/>
            <person name="Ettema T.J."/>
        </authorList>
    </citation>
    <scope>NUCLEOTIDE SEQUENCE</scope>
</reference>
<comment type="caution">
    <text evidence="2">The sequence shown here is derived from an EMBL/GenBank/DDBJ whole genome shotgun (WGS) entry which is preliminary data.</text>
</comment>
<name>A0A0F9L151_9ZZZZ</name>
<organism evidence="2">
    <name type="scientific">marine sediment metagenome</name>
    <dbReference type="NCBI Taxonomy" id="412755"/>
    <lineage>
        <taxon>unclassified sequences</taxon>
        <taxon>metagenomes</taxon>
        <taxon>ecological metagenomes</taxon>
    </lineage>
</organism>